<dbReference type="InterPro" id="IPR051015">
    <property type="entry name" value="EvgA-like"/>
</dbReference>
<dbReference type="PROSITE" id="PS50043">
    <property type="entry name" value="HTH_LUXR_2"/>
    <property type="match status" value="1"/>
</dbReference>
<accession>A0A4R4ZXL6</accession>
<organism evidence="2 3">
    <name type="scientific">Kribbella antibiotica</name>
    <dbReference type="NCBI Taxonomy" id="190195"/>
    <lineage>
        <taxon>Bacteria</taxon>
        <taxon>Bacillati</taxon>
        <taxon>Actinomycetota</taxon>
        <taxon>Actinomycetes</taxon>
        <taxon>Propionibacteriales</taxon>
        <taxon>Kribbellaceae</taxon>
        <taxon>Kribbella</taxon>
    </lineage>
</organism>
<reference evidence="2 3" key="1">
    <citation type="submission" date="2019-03" db="EMBL/GenBank/DDBJ databases">
        <title>Draft genome sequences of novel Actinobacteria.</title>
        <authorList>
            <person name="Sahin N."/>
            <person name="Ay H."/>
            <person name="Saygin H."/>
        </authorList>
    </citation>
    <scope>NUCLEOTIDE SEQUENCE [LARGE SCALE GENOMIC DNA]</scope>
    <source>
        <strain evidence="2 3">JCM 13523</strain>
    </source>
</reference>
<feature type="domain" description="HTH luxR-type" evidence="1">
    <location>
        <begin position="140"/>
        <end position="205"/>
    </location>
</feature>
<dbReference type="PANTHER" id="PTHR45566:SF2">
    <property type="entry name" value="NARL SUBFAMILY"/>
    <property type="match status" value="1"/>
</dbReference>
<name>A0A4R4ZXL6_9ACTN</name>
<dbReference type="RefSeq" id="WP_132166119.1">
    <property type="nucleotide sequence ID" value="NZ_SMKX01000010.1"/>
</dbReference>
<gene>
    <name evidence="2" type="ORF">E1263_05810</name>
</gene>
<dbReference type="InterPro" id="IPR000792">
    <property type="entry name" value="Tscrpt_reg_LuxR_C"/>
</dbReference>
<dbReference type="Gene3D" id="3.40.50.2300">
    <property type="match status" value="1"/>
</dbReference>
<dbReference type="PANTHER" id="PTHR45566">
    <property type="entry name" value="HTH-TYPE TRANSCRIPTIONAL REGULATOR YHJB-RELATED"/>
    <property type="match status" value="1"/>
</dbReference>
<dbReference type="GO" id="GO:0006355">
    <property type="term" value="P:regulation of DNA-templated transcription"/>
    <property type="evidence" value="ECO:0007669"/>
    <property type="project" value="InterPro"/>
</dbReference>
<dbReference type="AlphaFoldDB" id="A0A4R4ZXL6"/>
<dbReference type="Pfam" id="PF00196">
    <property type="entry name" value="GerE"/>
    <property type="match status" value="1"/>
</dbReference>
<sequence length="207" mass="22601">MAPVQVLVHSTESVTAAGLTSYLHTRPDIRVVDERRPEEADVLVFSTERLTYEAMAQLRQATTQAQRPTVLMASLLDDALLLSVIECGVVAILPRTAVTVEQLLDSIRAAAAGEAVMPREVVGKVLRSVGKLQRDVLEPNGLNLAGLGAREVDVLRMMADGWGTDQIARELQYSERTVKHVLSQLTTRLNLRNRAHAVAYAVRAGVI</sequence>
<dbReference type="CDD" id="cd06170">
    <property type="entry name" value="LuxR_C_like"/>
    <property type="match status" value="1"/>
</dbReference>
<evidence type="ECO:0000259" key="1">
    <source>
        <dbReference type="PROSITE" id="PS50043"/>
    </source>
</evidence>
<dbReference type="SUPFAM" id="SSF46894">
    <property type="entry name" value="C-terminal effector domain of the bipartite response regulators"/>
    <property type="match status" value="1"/>
</dbReference>
<dbReference type="InterPro" id="IPR016032">
    <property type="entry name" value="Sig_transdc_resp-reg_C-effctor"/>
</dbReference>
<dbReference type="SMART" id="SM00421">
    <property type="entry name" value="HTH_LUXR"/>
    <property type="match status" value="1"/>
</dbReference>
<protein>
    <submittedName>
        <fullName evidence="2">Response regulator transcription factor</fullName>
    </submittedName>
</protein>
<comment type="caution">
    <text evidence="2">The sequence shown here is derived from an EMBL/GenBank/DDBJ whole genome shotgun (WGS) entry which is preliminary data.</text>
</comment>
<dbReference type="PRINTS" id="PR00038">
    <property type="entry name" value="HTHLUXR"/>
</dbReference>
<evidence type="ECO:0000313" key="3">
    <source>
        <dbReference type="Proteomes" id="UP000295124"/>
    </source>
</evidence>
<evidence type="ECO:0000313" key="2">
    <source>
        <dbReference type="EMBL" id="TDD61902.1"/>
    </source>
</evidence>
<dbReference type="OrthoDB" id="4309410at2"/>
<proteinExistence type="predicted"/>
<dbReference type="Proteomes" id="UP000295124">
    <property type="component" value="Unassembled WGS sequence"/>
</dbReference>
<dbReference type="EMBL" id="SMKX01000010">
    <property type="protein sequence ID" value="TDD61902.1"/>
    <property type="molecule type" value="Genomic_DNA"/>
</dbReference>
<dbReference type="GO" id="GO:0003677">
    <property type="term" value="F:DNA binding"/>
    <property type="evidence" value="ECO:0007669"/>
    <property type="project" value="InterPro"/>
</dbReference>
<keyword evidence="3" id="KW-1185">Reference proteome</keyword>